<accession>A0A414PU71</accession>
<sequence length="151" mass="18007">MIIKRLDIEDVEFFLDLRLKLFYELQEIDKNDNIENLKNSTKEHYLKNIDKSLITYGIFEENKIVSIGSLCLFERIPYMENISGREGYILNIYTLPEYRKKGYGKQITEKLIEHSKEIGIKKLWLNASEEGKKIYLKLGFKEKNNEMEIFI</sequence>
<comment type="caution">
    <text evidence="2">The sequence shown here is derived from an EMBL/GenBank/DDBJ whole genome shotgun (WGS) entry which is preliminary data.</text>
</comment>
<proteinExistence type="predicted"/>
<dbReference type="PANTHER" id="PTHR13355">
    <property type="entry name" value="GLUCOSAMINE 6-PHOSPHATE N-ACETYLTRANSFERASE"/>
    <property type="match status" value="1"/>
</dbReference>
<evidence type="ECO:0000313" key="2">
    <source>
        <dbReference type="EMBL" id="RHF72118.1"/>
    </source>
</evidence>
<dbReference type="PROSITE" id="PS51186">
    <property type="entry name" value="GNAT"/>
    <property type="match status" value="1"/>
</dbReference>
<dbReference type="Gene3D" id="3.40.630.30">
    <property type="match status" value="1"/>
</dbReference>
<dbReference type="CDD" id="cd04301">
    <property type="entry name" value="NAT_SF"/>
    <property type="match status" value="1"/>
</dbReference>
<dbReference type="InterPro" id="IPR039143">
    <property type="entry name" value="GNPNAT1-like"/>
</dbReference>
<evidence type="ECO:0000259" key="1">
    <source>
        <dbReference type="PROSITE" id="PS51186"/>
    </source>
</evidence>
<dbReference type="SUPFAM" id="SSF55729">
    <property type="entry name" value="Acyl-CoA N-acyltransferases (Nat)"/>
    <property type="match status" value="1"/>
</dbReference>
<reference evidence="2 3" key="1">
    <citation type="submission" date="2018-08" db="EMBL/GenBank/DDBJ databases">
        <title>A genome reference for cultivated species of the human gut microbiota.</title>
        <authorList>
            <person name="Zou Y."/>
            <person name="Xue W."/>
            <person name="Luo G."/>
        </authorList>
    </citation>
    <scope>NUCLEOTIDE SEQUENCE [LARGE SCALE GENOMIC DNA]</scope>
    <source>
        <strain evidence="2 3">AM25-1</strain>
    </source>
</reference>
<dbReference type="Proteomes" id="UP000284676">
    <property type="component" value="Unassembled WGS sequence"/>
</dbReference>
<keyword evidence="2" id="KW-0808">Transferase</keyword>
<dbReference type="AlphaFoldDB" id="A0A414PU71"/>
<dbReference type="Pfam" id="PF00583">
    <property type="entry name" value="Acetyltransf_1"/>
    <property type="match status" value="1"/>
</dbReference>
<evidence type="ECO:0000313" key="3">
    <source>
        <dbReference type="Proteomes" id="UP000284676"/>
    </source>
</evidence>
<dbReference type="EMBL" id="QRHL01000010">
    <property type="protein sequence ID" value="RHF72118.1"/>
    <property type="molecule type" value="Genomic_DNA"/>
</dbReference>
<dbReference type="InterPro" id="IPR000182">
    <property type="entry name" value="GNAT_dom"/>
</dbReference>
<dbReference type="RefSeq" id="WP_118126768.1">
    <property type="nucleotide sequence ID" value="NZ_CAEUHP010000001.1"/>
</dbReference>
<dbReference type="PANTHER" id="PTHR13355:SF15">
    <property type="entry name" value="GCN5-RELATED N-ACETYLTRANSFERASE 3, CHLOROPLASTIC"/>
    <property type="match status" value="1"/>
</dbReference>
<name>A0A414PU71_FUSMR</name>
<feature type="domain" description="N-acetyltransferase" evidence="1">
    <location>
        <begin position="1"/>
        <end position="151"/>
    </location>
</feature>
<dbReference type="GO" id="GO:0008080">
    <property type="term" value="F:N-acetyltransferase activity"/>
    <property type="evidence" value="ECO:0007669"/>
    <property type="project" value="TreeGrafter"/>
</dbReference>
<dbReference type="InterPro" id="IPR016181">
    <property type="entry name" value="Acyl_CoA_acyltransferase"/>
</dbReference>
<gene>
    <name evidence="2" type="ORF">DW663_07140</name>
</gene>
<organism evidence="2 3">
    <name type="scientific">Fusobacterium mortiferum</name>
    <dbReference type="NCBI Taxonomy" id="850"/>
    <lineage>
        <taxon>Bacteria</taxon>
        <taxon>Fusobacteriati</taxon>
        <taxon>Fusobacteriota</taxon>
        <taxon>Fusobacteriia</taxon>
        <taxon>Fusobacteriales</taxon>
        <taxon>Fusobacteriaceae</taxon>
        <taxon>Fusobacterium</taxon>
    </lineage>
</organism>
<protein>
    <submittedName>
        <fullName evidence="2">GNAT family N-acetyltransferase</fullName>
    </submittedName>
</protein>